<reference evidence="2" key="1">
    <citation type="submission" date="2019-02" db="EMBL/GenBank/DDBJ databases">
        <authorList>
            <person name="Li S.-H."/>
        </authorList>
    </citation>
    <scope>NUCLEOTIDE SEQUENCE</scope>
    <source>
        <strain evidence="2">IMCC8485</strain>
    </source>
</reference>
<proteinExistence type="predicted"/>
<dbReference type="InterPro" id="IPR001173">
    <property type="entry name" value="Glyco_trans_2-like"/>
</dbReference>
<keyword evidence="3" id="KW-1185">Reference proteome</keyword>
<feature type="domain" description="Glycosyltransferase 2-like" evidence="1">
    <location>
        <begin position="10"/>
        <end position="114"/>
    </location>
</feature>
<sequence length="322" mass="35990">MNLTPTPKVSVIVIGYKMPGQLENTLRSLYADYQRGVSEEDYEVIVMENSSVANLRESFVQNLPSNFRYLLREESAATPVYAVNEAFALCRAPLICLMIDGARMVSPGIIQNALMAYAITPGAIVAVPGYHLGNDEQHMVDGVEDQLAFEQQLLASVNWEADGYELFRISTFSGANRRGYLQPIMECNCIFASADNFAAIGFANTDFQLPGGGSINLHMYRSLGMLPGTRLFVTPGEGSFHQYHGGVTTSSYEEREAEIEKHRIQLHSYWPEGFHSLRREPTLIGEISPQSVSFLQDSLEFAQKRTKRLTNQGRPFWPDDTV</sequence>
<evidence type="ECO:0000259" key="1">
    <source>
        <dbReference type="Pfam" id="PF00535"/>
    </source>
</evidence>
<evidence type="ECO:0000313" key="3">
    <source>
        <dbReference type="Proteomes" id="UP001143307"/>
    </source>
</evidence>
<dbReference type="InterPro" id="IPR029044">
    <property type="entry name" value="Nucleotide-diphossugar_trans"/>
</dbReference>
<dbReference type="CDD" id="cd00761">
    <property type="entry name" value="Glyco_tranf_GTA_type"/>
    <property type="match status" value="1"/>
</dbReference>
<name>A0ABT3SYP8_9GAMM</name>
<comment type="caution">
    <text evidence="2">The sequence shown here is derived from an EMBL/GenBank/DDBJ whole genome shotgun (WGS) entry which is preliminary data.</text>
</comment>
<dbReference type="Pfam" id="PF00535">
    <property type="entry name" value="Glycos_transf_2"/>
    <property type="match status" value="1"/>
</dbReference>
<dbReference type="EMBL" id="SHNP01000005">
    <property type="protein sequence ID" value="MCX2974716.1"/>
    <property type="molecule type" value="Genomic_DNA"/>
</dbReference>
<dbReference type="RefSeq" id="WP_279253445.1">
    <property type="nucleotide sequence ID" value="NZ_SHNP01000005.1"/>
</dbReference>
<evidence type="ECO:0000313" key="2">
    <source>
        <dbReference type="EMBL" id="MCX2974716.1"/>
    </source>
</evidence>
<gene>
    <name evidence="2" type="ORF">EYC87_14070</name>
</gene>
<dbReference type="Proteomes" id="UP001143307">
    <property type="component" value="Unassembled WGS sequence"/>
</dbReference>
<organism evidence="2 3">
    <name type="scientific">Candidatus Seongchinamella marina</name>
    <dbReference type="NCBI Taxonomy" id="2518990"/>
    <lineage>
        <taxon>Bacteria</taxon>
        <taxon>Pseudomonadati</taxon>
        <taxon>Pseudomonadota</taxon>
        <taxon>Gammaproteobacteria</taxon>
        <taxon>Cellvibrionales</taxon>
        <taxon>Halieaceae</taxon>
        <taxon>Seongchinamella</taxon>
    </lineage>
</organism>
<protein>
    <submittedName>
        <fullName evidence="2">Glycosyltransferase family 2 protein</fullName>
    </submittedName>
</protein>
<dbReference type="Gene3D" id="3.90.550.10">
    <property type="entry name" value="Spore Coat Polysaccharide Biosynthesis Protein SpsA, Chain A"/>
    <property type="match status" value="1"/>
</dbReference>
<accession>A0ABT3SYP8</accession>
<dbReference type="SUPFAM" id="SSF53448">
    <property type="entry name" value="Nucleotide-diphospho-sugar transferases"/>
    <property type="match status" value="1"/>
</dbReference>